<evidence type="ECO:0000256" key="4">
    <source>
        <dbReference type="ARBA" id="ARBA00044692"/>
    </source>
</evidence>
<evidence type="ECO:0000313" key="10">
    <source>
        <dbReference type="Proteomes" id="UP000799436"/>
    </source>
</evidence>
<comment type="function">
    <text evidence="5">Decapping enzyme for NAD-capped RNAs: specifically hydrolyzes the nicotinamide adenine dinucleotide (NAD) cap from a subset of RNAs by removing the entire NAD moiety from the 5'-end of an NAD-capped RNA. The NAD-cap is present at the 5'-end of some RNAs and snoRNAs. In contrast to the canonical 5'-end N7 methylguanosine (m7G) cap, the NAD cap promotes mRNA decay. Also acts as a non-canonical decapping enzyme that removes the entire cap structure of m7G capped or incompletely capped RNAs. Has decapping activity toward incomplete 5'-end m7G cap mRNAs such as unmethylated 5'-end-capped RNA (cap0), while it has no activity toward 2'-O-ribose methylated m7G cap (cap1). Also possesses RNA 5'-pyrophosphohydrolase activity by hydrolyzing the 5'-end triphosphate to release pyrophosphates. Stimulates exoribonuclease activity of Rat1, allowing it to degrade RNAs with stable secondary structure more effectively.</text>
</comment>
<keyword evidence="10" id="KW-1185">Reference proteome</keyword>
<evidence type="ECO:0000256" key="1">
    <source>
        <dbReference type="ARBA" id="ARBA00001968"/>
    </source>
</evidence>
<evidence type="ECO:0000256" key="7">
    <source>
        <dbReference type="RuleBase" id="RU367113"/>
    </source>
</evidence>
<evidence type="ECO:0000256" key="5">
    <source>
        <dbReference type="ARBA" id="ARBA00046211"/>
    </source>
</evidence>
<keyword evidence="7" id="KW-0539">Nucleus</keyword>
<dbReference type="GO" id="GO:0005829">
    <property type="term" value="C:cytosol"/>
    <property type="evidence" value="ECO:0007669"/>
    <property type="project" value="TreeGrafter"/>
</dbReference>
<comment type="similarity">
    <text evidence="2 7">Belongs to the DXO/Dom3Z family.</text>
</comment>
<dbReference type="PANTHER" id="PTHR12395:SF9">
    <property type="entry name" value="DECAPPING AND EXORIBONUCLEASE PROTEIN"/>
    <property type="match status" value="1"/>
</dbReference>
<protein>
    <recommendedName>
        <fullName evidence="7">Decapping nuclease</fullName>
        <ecNumber evidence="7">3.6.1.-</ecNumber>
    </recommendedName>
</protein>
<dbReference type="EMBL" id="ML995867">
    <property type="protein sequence ID" value="KAF2766729.1"/>
    <property type="molecule type" value="Genomic_DNA"/>
</dbReference>
<dbReference type="GO" id="GO:0110155">
    <property type="term" value="P:NAD-cap decapping"/>
    <property type="evidence" value="ECO:0007669"/>
    <property type="project" value="TreeGrafter"/>
</dbReference>
<keyword evidence="7" id="KW-0547">Nucleotide-binding</keyword>
<proteinExistence type="inferred from homology"/>
<dbReference type="Pfam" id="PF08652">
    <property type="entry name" value="RAI1"/>
    <property type="match status" value="1"/>
</dbReference>
<dbReference type="GO" id="GO:0034353">
    <property type="term" value="F:mRNA 5'-diphosphatase activity"/>
    <property type="evidence" value="ECO:0007669"/>
    <property type="project" value="TreeGrafter"/>
</dbReference>
<keyword evidence="7" id="KW-0694">RNA-binding</keyword>
<comment type="catalytic activity">
    <reaction evidence="4">
        <text>a 5'-end triphospho-ribonucleoside in mRNA + H2O = a 5'-end phospho-ribonucleoside in mRNA + diphosphate + H(+)</text>
        <dbReference type="Rhea" id="RHEA:78683"/>
        <dbReference type="Rhea" id="RHEA-COMP:15692"/>
        <dbReference type="Rhea" id="RHEA-COMP:17164"/>
        <dbReference type="ChEBI" id="CHEBI:15377"/>
        <dbReference type="ChEBI" id="CHEBI:15378"/>
        <dbReference type="ChEBI" id="CHEBI:33019"/>
        <dbReference type="ChEBI" id="CHEBI:138282"/>
        <dbReference type="ChEBI" id="CHEBI:167618"/>
    </reaction>
    <physiologicalReaction direction="left-to-right" evidence="4">
        <dbReference type="Rhea" id="RHEA:78684"/>
    </physiologicalReaction>
</comment>
<keyword evidence="7" id="KW-0479">Metal-binding</keyword>
<dbReference type="AlphaFoldDB" id="A0A6G1L2E8"/>
<evidence type="ECO:0000256" key="6">
    <source>
        <dbReference type="ARBA" id="ARBA00048124"/>
    </source>
</evidence>
<keyword evidence="7" id="KW-0378">Hydrolase</keyword>
<comment type="catalytic activity">
    <reaction evidence="3">
        <text>a 5'-end (N(7)-methyl 5'-triphosphoguanosine)-ribonucleoside-ribonucleotide in mRNA + H2O = a (N(7)-methyl 5'-triphosphoguanosine)-nucleoside + a 5'-end phospho-ribonucleoside in mRNA + H(+)</text>
        <dbReference type="Rhea" id="RHEA:66928"/>
        <dbReference type="Rhea" id="RHEA-COMP:15692"/>
        <dbReference type="Rhea" id="RHEA-COMP:17313"/>
        <dbReference type="ChEBI" id="CHEBI:15377"/>
        <dbReference type="ChEBI" id="CHEBI:15378"/>
        <dbReference type="ChEBI" id="CHEBI:138282"/>
        <dbReference type="ChEBI" id="CHEBI:172876"/>
        <dbReference type="ChEBI" id="CHEBI:172877"/>
    </reaction>
    <physiologicalReaction direction="left-to-right" evidence="3">
        <dbReference type="Rhea" id="RHEA:66929"/>
    </physiologicalReaction>
</comment>
<evidence type="ECO:0000259" key="8">
    <source>
        <dbReference type="Pfam" id="PF08652"/>
    </source>
</evidence>
<dbReference type="InterPro" id="IPR013961">
    <property type="entry name" value="RAI1"/>
</dbReference>
<dbReference type="GO" id="GO:0005634">
    <property type="term" value="C:nucleus"/>
    <property type="evidence" value="ECO:0007669"/>
    <property type="project" value="UniProtKB-SubCell"/>
</dbReference>
<name>A0A6G1L2E8_9PEZI</name>
<evidence type="ECO:0000256" key="2">
    <source>
        <dbReference type="ARBA" id="ARBA00006562"/>
    </source>
</evidence>
<dbReference type="PANTHER" id="PTHR12395">
    <property type="entry name" value="DOM-3 RELATED"/>
    <property type="match status" value="1"/>
</dbReference>
<dbReference type="GO" id="GO:0003723">
    <property type="term" value="F:RNA binding"/>
    <property type="evidence" value="ECO:0007669"/>
    <property type="project" value="UniProtKB-KW"/>
</dbReference>
<dbReference type="OrthoDB" id="5853397at2759"/>
<accession>A0A6G1L2E8</accession>
<dbReference type="Proteomes" id="UP000799436">
    <property type="component" value="Unassembled WGS sequence"/>
</dbReference>
<dbReference type="GO" id="GO:0000956">
    <property type="term" value="P:nuclear-transcribed mRNA catabolic process"/>
    <property type="evidence" value="ECO:0007669"/>
    <property type="project" value="TreeGrafter"/>
</dbReference>
<dbReference type="GO" id="GO:0046872">
    <property type="term" value="F:metal ion binding"/>
    <property type="evidence" value="ECO:0007669"/>
    <property type="project" value="UniProtKB-KW"/>
</dbReference>
<organism evidence="9 10">
    <name type="scientific">Teratosphaeria nubilosa</name>
    <dbReference type="NCBI Taxonomy" id="161662"/>
    <lineage>
        <taxon>Eukaryota</taxon>
        <taxon>Fungi</taxon>
        <taxon>Dikarya</taxon>
        <taxon>Ascomycota</taxon>
        <taxon>Pezizomycotina</taxon>
        <taxon>Dothideomycetes</taxon>
        <taxon>Dothideomycetidae</taxon>
        <taxon>Mycosphaerellales</taxon>
        <taxon>Teratosphaeriaceae</taxon>
        <taxon>Teratosphaeria</taxon>
    </lineage>
</organism>
<evidence type="ECO:0000256" key="3">
    <source>
        <dbReference type="ARBA" id="ARBA00044676"/>
    </source>
</evidence>
<comment type="cofactor">
    <cofactor evidence="1 7">
        <name>a divalent metal cation</name>
        <dbReference type="ChEBI" id="CHEBI:60240"/>
    </cofactor>
</comment>
<comment type="catalytic activity">
    <reaction evidence="6">
        <text>a 5'-end NAD(+)-phospho-ribonucleoside in mRNA + H2O = a 5'-end phospho-ribonucleoside in mRNA + NAD(+) + H(+)</text>
        <dbReference type="Rhea" id="RHEA:60880"/>
        <dbReference type="Rhea" id="RHEA-COMP:15692"/>
        <dbReference type="Rhea" id="RHEA-COMP:15698"/>
        <dbReference type="ChEBI" id="CHEBI:15377"/>
        <dbReference type="ChEBI" id="CHEBI:15378"/>
        <dbReference type="ChEBI" id="CHEBI:57540"/>
        <dbReference type="ChEBI" id="CHEBI:138282"/>
        <dbReference type="ChEBI" id="CHEBI:144029"/>
    </reaction>
    <physiologicalReaction direction="left-to-right" evidence="6">
        <dbReference type="Rhea" id="RHEA:60881"/>
    </physiologicalReaction>
</comment>
<dbReference type="GO" id="GO:0000166">
    <property type="term" value="F:nucleotide binding"/>
    <property type="evidence" value="ECO:0007669"/>
    <property type="project" value="UniProtKB-KW"/>
</dbReference>
<sequence length="395" mass="45397">MPAFEFFNLDRFAGSSASMKRPREFAYFSFDDEHKLHPLSDRSLSYYYPPLFNVPGTQCARPDLSAGFETFNQRDDSPDEHLDALLDTLQAHEERFLSQISSGESQITPGDVVTQADFVTWRGMMTKILTAPFDDFNEFEMNATCYQGTIYIEENHQYKADQKRDQNARPPRRNEASQEMMQYWGYKFETLSVLPKPWAECSREEIESRDAKIVNNHAQYCSIVRTGIGSNSLVIAGEVDAVLGQKPDNPDYPIPWVELKTTAELPSSHPREVLKFERKLLRFWAQSFLLGVPIIAVGYRTQDGRLTGIQELQTQRIPSIVKQSTRAWDGNICINFTAAFLDNLKQTIGGQEGVWRLQKRKGEKMVRIFKTHESGTGNILKESFKQHRQKMQARE</sequence>
<keyword evidence="7" id="KW-0540">Nuclease</keyword>
<dbReference type="GO" id="GO:0004518">
    <property type="term" value="F:nuclease activity"/>
    <property type="evidence" value="ECO:0007669"/>
    <property type="project" value="UniProtKB-KW"/>
</dbReference>
<reference evidence="9" key="1">
    <citation type="journal article" date="2020" name="Stud. Mycol.">
        <title>101 Dothideomycetes genomes: a test case for predicting lifestyles and emergence of pathogens.</title>
        <authorList>
            <person name="Haridas S."/>
            <person name="Albert R."/>
            <person name="Binder M."/>
            <person name="Bloem J."/>
            <person name="Labutti K."/>
            <person name="Salamov A."/>
            <person name="Andreopoulos B."/>
            <person name="Baker S."/>
            <person name="Barry K."/>
            <person name="Bills G."/>
            <person name="Bluhm B."/>
            <person name="Cannon C."/>
            <person name="Castanera R."/>
            <person name="Culley D."/>
            <person name="Daum C."/>
            <person name="Ezra D."/>
            <person name="Gonzalez J."/>
            <person name="Henrissat B."/>
            <person name="Kuo A."/>
            <person name="Liang C."/>
            <person name="Lipzen A."/>
            <person name="Lutzoni F."/>
            <person name="Magnuson J."/>
            <person name="Mondo S."/>
            <person name="Nolan M."/>
            <person name="Ohm R."/>
            <person name="Pangilinan J."/>
            <person name="Park H.-J."/>
            <person name="Ramirez L."/>
            <person name="Alfaro M."/>
            <person name="Sun H."/>
            <person name="Tritt A."/>
            <person name="Yoshinaga Y."/>
            <person name="Zwiers L.-H."/>
            <person name="Turgeon B."/>
            <person name="Goodwin S."/>
            <person name="Spatafora J."/>
            <person name="Crous P."/>
            <person name="Grigoriev I."/>
        </authorList>
    </citation>
    <scope>NUCLEOTIDE SEQUENCE</scope>
    <source>
        <strain evidence="9">CBS 116005</strain>
    </source>
</reference>
<feature type="domain" description="RAI1-like" evidence="8">
    <location>
        <begin position="20"/>
        <end position="385"/>
    </location>
</feature>
<dbReference type="InterPro" id="IPR039039">
    <property type="entry name" value="RAI1-like_fam"/>
</dbReference>
<gene>
    <name evidence="9" type="ORF">EJ03DRAFT_174239</name>
</gene>
<evidence type="ECO:0000313" key="9">
    <source>
        <dbReference type="EMBL" id="KAF2766729.1"/>
    </source>
</evidence>
<comment type="subcellular location">
    <subcellularLocation>
        <location evidence="7">Nucleus</location>
    </subcellularLocation>
</comment>
<dbReference type="EC" id="3.6.1.-" evidence="7"/>